<evidence type="ECO:0000256" key="6">
    <source>
        <dbReference type="ARBA" id="ARBA00023136"/>
    </source>
</evidence>
<evidence type="ECO:0000256" key="7">
    <source>
        <dbReference type="HAMAP-Rule" id="MF_01844"/>
    </source>
</evidence>
<gene>
    <name evidence="7 8" type="primary">nhaA</name>
    <name evidence="8" type="ORF">IMZ28_04340</name>
</gene>
<feature type="transmembrane region" description="Helical" evidence="7">
    <location>
        <begin position="206"/>
        <end position="238"/>
    </location>
</feature>
<dbReference type="GO" id="GO:0006885">
    <property type="term" value="P:regulation of pH"/>
    <property type="evidence" value="ECO:0007669"/>
    <property type="project" value="UniProtKB-UniRule"/>
</dbReference>
<dbReference type="AlphaFoldDB" id="A0A7M1S5J5"/>
<keyword evidence="7" id="KW-0813">Transport</keyword>
<dbReference type="Proteomes" id="UP000595074">
    <property type="component" value="Chromosome"/>
</dbReference>
<keyword evidence="3" id="KW-0997">Cell inner membrane</keyword>
<keyword evidence="7" id="KW-0739">Sodium transport</keyword>
<proteinExistence type="inferred from homology"/>
<dbReference type="InterPro" id="IPR004670">
    <property type="entry name" value="NhaA"/>
</dbReference>
<dbReference type="NCBIfam" id="NF007112">
    <property type="entry name" value="PRK09561.1"/>
    <property type="match status" value="1"/>
</dbReference>
<evidence type="ECO:0000256" key="5">
    <source>
        <dbReference type="ARBA" id="ARBA00022989"/>
    </source>
</evidence>
<dbReference type="InterPro" id="IPR023171">
    <property type="entry name" value="Na/H_antiporter_dom_sf"/>
</dbReference>
<reference evidence="8 9" key="1">
    <citation type="submission" date="2020-10" db="EMBL/GenBank/DDBJ databases">
        <title>The genome of sulfurovum sp.</title>
        <authorList>
            <person name="Xie S."/>
            <person name="Shao Z."/>
            <person name="Jiang L."/>
        </authorList>
    </citation>
    <scope>NUCLEOTIDE SEQUENCE [LARGE SCALE GENOMIC DNA]</scope>
    <source>
        <strain evidence="8 9">ST-419</strain>
    </source>
</reference>
<evidence type="ECO:0000256" key="3">
    <source>
        <dbReference type="ARBA" id="ARBA00022519"/>
    </source>
</evidence>
<organism evidence="8 9">
    <name type="scientific">Sulfurovum indicum</name>
    <dbReference type="NCBI Taxonomy" id="2779528"/>
    <lineage>
        <taxon>Bacteria</taxon>
        <taxon>Pseudomonadati</taxon>
        <taxon>Campylobacterota</taxon>
        <taxon>Epsilonproteobacteria</taxon>
        <taxon>Campylobacterales</taxon>
        <taxon>Sulfurovaceae</taxon>
        <taxon>Sulfurovum</taxon>
    </lineage>
</organism>
<feature type="transmembrane region" description="Helical" evidence="7">
    <location>
        <begin position="366"/>
        <end position="383"/>
    </location>
</feature>
<keyword evidence="6 7" id="KW-0472">Membrane</keyword>
<dbReference type="GO" id="GO:0005886">
    <property type="term" value="C:plasma membrane"/>
    <property type="evidence" value="ECO:0007669"/>
    <property type="project" value="UniProtKB-SubCell"/>
</dbReference>
<feature type="transmembrane region" description="Helical" evidence="7">
    <location>
        <begin position="290"/>
        <end position="316"/>
    </location>
</feature>
<dbReference type="PANTHER" id="PTHR30341">
    <property type="entry name" value="SODIUM ION/PROTON ANTIPORTER NHAA-RELATED"/>
    <property type="match status" value="1"/>
</dbReference>
<dbReference type="NCBIfam" id="TIGR00773">
    <property type="entry name" value="NhaA"/>
    <property type="match status" value="1"/>
</dbReference>
<protein>
    <recommendedName>
        <fullName evidence="7">Na(+)/H(+) antiporter NhaA</fullName>
    </recommendedName>
    <alternativeName>
        <fullName evidence="7">Sodium/proton antiporter NhaA</fullName>
    </alternativeName>
</protein>
<keyword evidence="5 7" id="KW-1133">Transmembrane helix</keyword>
<feature type="transmembrane region" description="Helical" evidence="7">
    <location>
        <begin position="154"/>
        <end position="175"/>
    </location>
</feature>
<feature type="transmembrane region" description="Helical" evidence="7">
    <location>
        <begin position="95"/>
        <end position="115"/>
    </location>
</feature>
<sequence>MAQALKDFIKKESSAGILLIIVTVLALFLQNSFLSEFYTKFLHTHVEIRFGDLQIAKPLLLWVNDGLMAIFFFLIGLEVKREVMEGHLSSVKQVVLPGIAAVGGMVVPALVFILFNKGDAFAMNGWAIPTATDIAFALGILSLLGNRVPVSLKIFLMALAIIDDLGAIVIIALFYTVELSTVSITIAAVSLAVLFIMNRMNVAVKSAYIVVGIILWVSVLKSGVHATLAGVALAFMIPMHSKDKKGNRISIAKEMEHDLHYWVAFAILPLFAFVNAGVDLGGISLEEMAGSVPLGIMLGLFIGKQVGVFGFSWLAVKTGIASLPKESNWVLLYGVSVLTGIGFTMSLFVNSLAYNDTQLYHYADKLAILLGSFLSAIAGYLILRIKTGK</sequence>
<keyword evidence="4 7" id="KW-0812">Transmembrane</keyword>
<feature type="transmembrane region" description="Helical" evidence="7">
    <location>
        <begin position="259"/>
        <end position="278"/>
    </location>
</feature>
<feature type="transmembrane region" description="Helical" evidence="7">
    <location>
        <begin position="328"/>
        <end position="354"/>
    </location>
</feature>
<keyword evidence="7" id="KW-0915">Sodium</keyword>
<evidence type="ECO:0000256" key="2">
    <source>
        <dbReference type="ARBA" id="ARBA00022475"/>
    </source>
</evidence>
<evidence type="ECO:0000256" key="1">
    <source>
        <dbReference type="ARBA" id="ARBA00004429"/>
    </source>
</evidence>
<comment type="catalytic activity">
    <reaction evidence="7">
        <text>Na(+)(in) + 2 H(+)(out) = Na(+)(out) + 2 H(+)(in)</text>
        <dbReference type="Rhea" id="RHEA:29251"/>
        <dbReference type="ChEBI" id="CHEBI:15378"/>
        <dbReference type="ChEBI" id="CHEBI:29101"/>
    </reaction>
</comment>
<keyword evidence="7" id="KW-0050">Antiport</keyword>
<name>A0A7M1S5J5_9BACT</name>
<comment type="subcellular location">
    <subcellularLocation>
        <location evidence="1">Cell inner membrane</location>
        <topology evidence="1">Multi-pass membrane protein</topology>
    </subcellularLocation>
    <subcellularLocation>
        <location evidence="7">Cell membrane</location>
        <topology evidence="7">Multi-pass membrane protein</topology>
    </subcellularLocation>
</comment>
<comment type="function">
    <text evidence="7">Na(+)/H(+) antiporter that extrudes sodium in exchange for external protons.</text>
</comment>
<keyword evidence="2 7" id="KW-1003">Cell membrane</keyword>
<comment type="similarity">
    <text evidence="7">Belongs to the NhaA Na(+)/H(+) (TC 2.A.33) antiporter family.</text>
</comment>
<feature type="transmembrane region" description="Helical" evidence="7">
    <location>
        <begin position="182"/>
        <end position="200"/>
    </location>
</feature>
<keyword evidence="9" id="KW-1185">Reference proteome</keyword>
<accession>A0A7M1S5J5</accession>
<dbReference type="HAMAP" id="MF_01844">
    <property type="entry name" value="NhaA"/>
    <property type="match status" value="1"/>
</dbReference>
<dbReference type="GO" id="GO:0015385">
    <property type="term" value="F:sodium:proton antiporter activity"/>
    <property type="evidence" value="ECO:0007669"/>
    <property type="project" value="UniProtKB-UniRule"/>
</dbReference>
<feature type="transmembrane region" description="Helical" evidence="7">
    <location>
        <begin position="15"/>
        <end position="34"/>
    </location>
</feature>
<dbReference type="Pfam" id="PF06965">
    <property type="entry name" value="Na_H_antiport_1"/>
    <property type="match status" value="1"/>
</dbReference>
<keyword evidence="7" id="KW-0406">Ion transport</keyword>
<dbReference type="NCBIfam" id="NF007111">
    <property type="entry name" value="PRK09560.1"/>
    <property type="match status" value="1"/>
</dbReference>
<evidence type="ECO:0000313" key="9">
    <source>
        <dbReference type="Proteomes" id="UP000595074"/>
    </source>
</evidence>
<dbReference type="Gene3D" id="1.20.1530.10">
    <property type="entry name" value="Na+/H+ antiporter like domain"/>
    <property type="match status" value="1"/>
</dbReference>
<dbReference type="PANTHER" id="PTHR30341:SF0">
    <property type="entry name" value="NA(+)_H(+) ANTIPORTER NHAA"/>
    <property type="match status" value="1"/>
</dbReference>
<feature type="transmembrane region" description="Helical" evidence="7">
    <location>
        <begin position="127"/>
        <end position="148"/>
    </location>
</feature>
<evidence type="ECO:0000313" key="8">
    <source>
        <dbReference type="EMBL" id="QOR62705.1"/>
    </source>
</evidence>
<dbReference type="EMBL" id="CP063164">
    <property type="protein sequence ID" value="QOR62705.1"/>
    <property type="molecule type" value="Genomic_DNA"/>
</dbReference>
<dbReference type="KEGG" id="sinu:IMZ28_04340"/>
<evidence type="ECO:0000256" key="4">
    <source>
        <dbReference type="ARBA" id="ARBA00022692"/>
    </source>
</evidence>
<dbReference type="RefSeq" id="WP_197549524.1">
    <property type="nucleotide sequence ID" value="NZ_CP063164.1"/>
</dbReference>
<feature type="transmembrane region" description="Helical" evidence="7">
    <location>
        <begin position="55"/>
        <end position="75"/>
    </location>
</feature>